<dbReference type="InterPro" id="IPR008822">
    <property type="entry name" value="Endonuclease_RusA-like"/>
</dbReference>
<gene>
    <name evidence="1" type="ORF">HNQ68_001830</name>
</gene>
<dbReference type="GO" id="GO:0000287">
    <property type="term" value="F:magnesium ion binding"/>
    <property type="evidence" value="ECO:0007669"/>
    <property type="project" value="InterPro"/>
</dbReference>
<comment type="caution">
    <text evidence="1">The sequence shown here is derived from an EMBL/GenBank/DDBJ whole genome shotgun (WGS) entry which is preliminary data.</text>
</comment>
<dbReference type="AlphaFoldDB" id="A0A7W8EPH4"/>
<dbReference type="Pfam" id="PF05866">
    <property type="entry name" value="RusA"/>
    <property type="match status" value="1"/>
</dbReference>
<dbReference type="EC" id="3.1.22.4" evidence="1"/>
<sequence length="117" mass="13810">MMRFELPFPPTVWDIYVGWGKTRRKSPEYAKWVQDCGWFIRGRNDRIDTPFSLCVALKRPHSRMDLDNRLKPILDVLQHYQVIKNDNLCERITMTWDADIKSDCVVIVQRAEEALAA</sequence>
<name>A0A7W8EPH4_9HYPH</name>
<dbReference type="InterPro" id="IPR036614">
    <property type="entry name" value="RusA-like_sf"/>
</dbReference>
<evidence type="ECO:0000313" key="1">
    <source>
        <dbReference type="EMBL" id="MBB5091289.1"/>
    </source>
</evidence>
<evidence type="ECO:0000313" key="2">
    <source>
        <dbReference type="Proteomes" id="UP000531231"/>
    </source>
</evidence>
<dbReference type="RefSeq" id="WP_151159399.1">
    <property type="nucleotide sequence ID" value="NZ_JACHIL010000003.1"/>
</dbReference>
<protein>
    <submittedName>
        <fullName evidence="1">Crossover junction endodeoxyribonuclease RusA</fullName>
        <ecNumber evidence="1">3.1.22.4</ecNumber>
    </submittedName>
</protein>
<organism evidence="1 2">
    <name type="scientific">Pseudochrobactrum saccharolyticum</name>
    <dbReference type="NCBI Taxonomy" id="354352"/>
    <lineage>
        <taxon>Bacteria</taxon>
        <taxon>Pseudomonadati</taxon>
        <taxon>Pseudomonadota</taxon>
        <taxon>Alphaproteobacteria</taxon>
        <taxon>Hyphomicrobiales</taxon>
        <taxon>Brucellaceae</taxon>
        <taxon>Pseudochrobactrum</taxon>
    </lineage>
</organism>
<dbReference type="EMBL" id="JACHIL010000003">
    <property type="protein sequence ID" value="MBB5091289.1"/>
    <property type="molecule type" value="Genomic_DNA"/>
</dbReference>
<dbReference type="Gene3D" id="3.30.1330.70">
    <property type="entry name" value="Holliday junction resolvase RusA"/>
    <property type="match status" value="1"/>
</dbReference>
<dbReference type="GO" id="GO:0006281">
    <property type="term" value="P:DNA repair"/>
    <property type="evidence" value="ECO:0007669"/>
    <property type="project" value="InterPro"/>
</dbReference>
<reference evidence="1 2" key="1">
    <citation type="submission" date="2020-08" db="EMBL/GenBank/DDBJ databases">
        <title>Genomic Encyclopedia of Type Strains, Phase IV (KMG-IV): sequencing the most valuable type-strain genomes for metagenomic binning, comparative biology and taxonomic classification.</title>
        <authorList>
            <person name="Goeker M."/>
        </authorList>
    </citation>
    <scope>NUCLEOTIDE SEQUENCE [LARGE SCALE GENOMIC DNA]</scope>
    <source>
        <strain evidence="1 2">DSM 25620</strain>
    </source>
</reference>
<accession>A0A7W8EPH4</accession>
<dbReference type="SUPFAM" id="SSF103084">
    <property type="entry name" value="Holliday junction resolvase RusA"/>
    <property type="match status" value="1"/>
</dbReference>
<keyword evidence="2" id="KW-1185">Reference proteome</keyword>
<dbReference type="GO" id="GO:0016787">
    <property type="term" value="F:hydrolase activity"/>
    <property type="evidence" value="ECO:0007669"/>
    <property type="project" value="UniProtKB-KW"/>
</dbReference>
<dbReference type="GO" id="GO:0006310">
    <property type="term" value="P:DNA recombination"/>
    <property type="evidence" value="ECO:0007669"/>
    <property type="project" value="InterPro"/>
</dbReference>
<keyword evidence="1" id="KW-0378">Hydrolase</keyword>
<dbReference type="Proteomes" id="UP000531231">
    <property type="component" value="Unassembled WGS sequence"/>
</dbReference>
<proteinExistence type="predicted"/>